<dbReference type="InterPro" id="IPR029044">
    <property type="entry name" value="Nucleotide-diphossugar_trans"/>
</dbReference>
<dbReference type="InterPro" id="IPR018294">
    <property type="entry name" value="ISPD_synthase_CS"/>
</dbReference>
<keyword evidence="4 7" id="KW-0808">Transferase</keyword>
<feature type="site" description="Positions MEP for the nucleophilic attack" evidence="7">
    <location>
        <position position="157"/>
    </location>
</feature>
<dbReference type="Proteomes" id="UP000475214">
    <property type="component" value="Unassembled WGS sequence"/>
</dbReference>
<organism evidence="9 10">
    <name type="scientific">Phytoactinopolyspora halotolerans</name>
    <dbReference type="NCBI Taxonomy" id="1981512"/>
    <lineage>
        <taxon>Bacteria</taxon>
        <taxon>Bacillati</taxon>
        <taxon>Actinomycetota</taxon>
        <taxon>Actinomycetes</taxon>
        <taxon>Jiangellales</taxon>
        <taxon>Jiangellaceae</taxon>
        <taxon>Phytoactinopolyspora</taxon>
    </lineage>
</organism>
<evidence type="ECO:0000256" key="6">
    <source>
        <dbReference type="ARBA" id="ARBA00023229"/>
    </source>
</evidence>
<dbReference type="PANTHER" id="PTHR32125:SF4">
    <property type="entry name" value="2-C-METHYL-D-ERYTHRITOL 4-PHOSPHATE CYTIDYLYLTRANSFERASE, CHLOROPLASTIC"/>
    <property type="match status" value="1"/>
</dbReference>
<sequence length="260" mass="26712">MIVVGLIIPAAGAGERLGAGIPKALCALGAEALLVHAVRAGAGSGVVTTVVIAAPPGEADAVHKLVAPDIPPGVELHVVEGGSSRRQSVRRALDATPPQVDVVLIHDAARCLAPAALFVAVADAIDAGRDAVVPGLPVVDTLKQVDETGAVVATPDRSLLQAVQTPQGFRRHVLERAHRAAEERGDTTATDDAGLVEWLGQPVHVIPGHDHAMKITRPIDLVLAEALIAGENSSEEVRTTSAEPQISSTASTTDARRSEA</sequence>
<gene>
    <name evidence="7" type="primary">ispD</name>
    <name evidence="9" type="ORF">G1H10_01810</name>
</gene>
<dbReference type="PANTHER" id="PTHR32125">
    <property type="entry name" value="2-C-METHYL-D-ERYTHRITOL 4-PHOSPHATE CYTIDYLYLTRANSFERASE, CHLOROPLASTIC"/>
    <property type="match status" value="1"/>
</dbReference>
<dbReference type="AlphaFoldDB" id="A0A6L9S2Y0"/>
<comment type="similarity">
    <text evidence="3 7">Belongs to the IspD/TarI cytidylyltransferase family. IspD subfamily.</text>
</comment>
<dbReference type="InterPro" id="IPR050088">
    <property type="entry name" value="IspD/TarI_cytidylyltransf_bact"/>
</dbReference>
<evidence type="ECO:0000256" key="5">
    <source>
        <dbReference type="ARBA" id="ARBA00022695"/>
    </source>
</evidence>
<dbReference type="SUPFAM" id="SSF53448">
    <property type="entry name" value="Nucleotide-diphospho-sugar transferases"/>
    <property type="match status" value="1"/>
</dbReference>
<keyword evidence="6 7" id="KW-0414">Isoprene biosynthesis</keyword>
<dbReference type="HAMAP" id="MF_00108">
    <property type="entry name" value="IspD"/>
    <property type="match status" value="1"/>
</dbReference>
<evidence type="ECO:0000256" key="2">
    <source>
        <dbReference type="ARBA" id="ARBA00004787"/>
    </source>
</evidence>
<dbReference type="Pfam" id="PF01128">
    <property type="entry name" value="IspD"/>
    <property type="match status" value="1"/>
</dbReference>
<dbReference type="PROSITE" id="PS01295">
    <property type="entry name" value="ISPD"/>
    <property type="match status" value="1"/>
</dbReference>
<dbReference type="InterPro" id="IPR034683">
    <property type="entry name" value="IspD/TarI"/>
</dbReference>
<keyword evidence="5 7" id="KW-0548">Nucleotidyltransferase</keyword>
<dbReference type="InterPro" id="IPR001228">
    <property type="entry name" value="IspD"/>
</dbReference>
<evidence type="ECO:0000256" key="1">
    <source>
        <dbReference type="ARBA" id="ARBA00001282"/>
    </source>
</evidence>
<comment type="catalytic activity">
    <reaction evidence="1 7">
        <text>2-C-methyl-D-erythritol 4-phosphate + CTP + H(+) = 4-CDP-2-C-methyl-D-erythritol + diphosphate</text>
        <dbReference type="Rhea" id="RHEA:13429"/>
        <dbReference type="ChEBI" id="CHEBI:15378"/>
        <dbReference type="ChEBI" id="CHEBI:33019"/>
        <dbReference type="ChEBI" id="CHEBI:37563"/>
        <dbReference type="ChEBI" id="CHEBI:57823"/>
        <dbReference type="ChEBI" id="CHEBI:58262"/>
        <dbReference type="EC" id="2.7.7.60"/>
    </reaction>
</comment>
<dbReference type="NCBIfam" id="TIGR00453">
    <property type="entry name" value="ispD"/>
    <property type="match status" value="1"/>
</dbReference>
<name>A0A6L9S2Y0_9ACTN</name>
<feature type="site" description="Positions MEP for the nucleophilic attack" evidence="7">
    <location>
        <position position="214"/>
    </location>
</feature>
<evidence type="ECO:0000256" key="8">
    <source>
        <dbReference type="SAM" id="MobiDB-lite"/>
    </source>
</evidence>
<dbReference type="CDD" id="cd02516">
    <property type="entry name" value="CDP-ME_synthetase"/>
    <property type="match status" value="1"/>
</dbReference>
<dbReference type="GO" id="GO:0019288">
    <property type="term" value="P:isopentenyl diphosphate biosynthetic process, methylerythritol 4-phosphate pathway"/>
    <property type="evidence" value="ECO:0007669"/>
    <property type="project" value="UniProtKB-UniRule"/>
</dbReference>
<evidence type="ECO:0000313" key="10">
    <source>
        <dbReference type="Proteomes" id="UP000475214"/>
    </source>
</evidence>
<evidence type="ECO:0000256" key="7">
    <source>
        <dbReference type="HAMAP-Rule" id="MF_00108"/>
    </source>
</evidence>
<comment type="pathway">
    <text evidence="2 7">Isoprenoid biosynthesis; isopentenyl diphosphate biosynthesis via DXP pathway; isopentenyl diphosphate from 1-deoxy-D-xylulose 5-phosphate: step 2/6.</text>
</comment>
<dbReference type="EC" id="2.7.7.60" evidence="7"/>
<evidence type="ECO:0000313" key="9">
    <source>
        <dbReference type="EMBL" id="NED98901.1"/>
    </source>
</evidence>
<feature type="site" description="Transition state stabilizer" evidence="7">
    <location>
        <position position="23"/>
    </location>
</feature>
<evidence type="ECO:0000256" key="4">
    <source>
        <dbReference type="ARBA" id="ARBA00022679"/>
    </source>
</evidence>
<comment type="function">
    <text evidence="7">Catalyzes the formation of 4-diphosphocytidyl-2-C-methyl-D-erythritol from CTP and 2-C-methyl-D-erythritol 4-phosphate (MEP).</text>
</comment>
<dbReference type="FunFam" id="3.90.550.10:FF:000003">
    <property type="entry name" value="2-C-methyl-D-erythritol 4-phosphate cytidylyltransferase"/>
    <property type="match status" value="1"/>
</dbReference>
<reference evidence="9 10" key="1">
    <citation type="submission" date="2020-02" db="EMBL/GenBank/DDBJ databases">
        <authorList>
            <person name="Li X.-J."/>
            <person name="Han X.-M."/>
        </authorList>
    </citation>
    <scope>NUCLEOTIDE SEQUENCE [LARGE SCALE GENOMIC DNA]</scope>
    <source>
        <strain evidence="9 10">CCTCC AB 2017055</strain>
    </source>
</reference>
<feature type="region of interest" description="Disordered" evidence="8">
    <location>
        <begin position="232"/>
        <end position="260"/>
    </location>
</feature>
<accession>A0A6L9S2Y0</accession>
<protein>
    <recommendedName>
        <fullName evidence="7">2-C-methyl-D-erythritol 4-phosphate cytidylyltransferase</fullName>
        <ecNumber evidence="7">2.7.7.60</ecNumber>
    </recommendedName>
    <alternativeName>
        <fullName evidence="7">4-diphosphocytidyl-2C-methyl-D-erythritol synthase</fullName>
    </alternativeName>
    <alternativeName>
        <fullName evidence="7">MEP cytidylyltransferase</fullName>
        <shortName evidence="7">MCT</shortName>
    </alternativeName>
</protein>
<comment type="caution">
    <text evidence="9">The sequence shown here is derived from an EMBL/GenBank/DDBJ whole genome shotgun (WGS) entry which is preliminary data.</text>
</comment>
<feature type="site" description="Transition state stabilizer" evidence="7">
    <location>
        <position position="16"/>
    </location>
</feature>
<dbReference type="EMBL" id="JAAGOA010000001">
    <property type="protein sequence ID" value="NED98901.1"/>
    <property type="molecule type" value="Genomic_DNA"/>
</dbReference>
<evidence type="ECO:0000256" key="3">
    <source>
        <dbReference type="ARBA" id="ARBA00009789"/>
    </source>
</evidence>
<dbReference type="Gene3D" id="3.90.550.10">
    <property type="entry name" value="Spore Coat Polysaccharide Biosynthesis Protein SpsA, Chain A"/>
    <property type="match status" value="1"/>
</dbReference>
<dbReference type="UniPathway" id="UPA00056">
    <property type="reaction ID" value="UER00093"/>
</dbReference>
<dbReference type="GO" id="GO:0050518">
    <property type="term" value="F:2-C-methyl-D-erythritol 4-phosphate cytidylyltransferase activity"/>
    <property type="evidence" value="ECO:0007669"/>
    <property type="project" value="UniProtKB-UniRule"/>
</dbReference>
<proteinExistence type="inferred from homology"/>
<keyword evidence="10" id="KW-1185">Reference proteome</keyword>